<name>A0ABS6AVF8_9NOCA</name>
<dbReference type="SUPFAM" id="SSF55729">
    <property type="entry name" value="Acyl-CoA N-acyltransferases (Nat)"/>
    <property type="match status" value="1"/>
</dbReference>
<reference evidence="3 4" key="1">
    <citation type="submission" date="2021-06" db="EMBL/GenBank/DDBJ databases">
        <title>Actinomycetes sequencing.</title>
        <authorList>
            <person name="Shan Q."/>
        </authorList>
    </citation>
    <scope>NUCLEOTIDE SEQUENCE [LARGE SCALE GENOMIC DNA]</scope>
    <source>
        <strain evidence="3 4">NEAU-G5</strain>
    </source>
</reference>
<dbReference type="InterPro" id="IPR000182">
    <property type="entry name" value="GNAT_dom"/>
</dbReference>
<dbReference type="PANTHER" id="PTHR31438">
    <property type="entry name" value="LYSINE N-ACYLTRANSFERASE C17G9.06C-RELATED"/>
    <property type="match status" value="1"/>
</dbReference>
<dbReference type="Proteomes" id="UP000733379">
    <property type="component" value="Unassembled WGS sequence"/>
</dbReference>
<dbReference type="PROSITE" id="PS51186">
    <property type="entry name" value="GNAT"/>
    <property type="match status" value="1"/>
</dbReference>
<dbReference type="InterPro" id="IPR016181">
    <property type="entry name" value="Acyl_CoA_acyltransferase"/>
</dbReference>
<sequence length="174" mass="19274">MIPADYPLLGGWLAQPHVRRWWNHEVTPDAVARDFGPTWRGEEPNEDLLIFADGEPVGLVQRCRPADYPEYLADLAPLAEVSPETMTLDYLIGDPARVGLGLGSAMLRAIIAATWIEHPRSDRIVVPVAAANHASWRALEKAGMRRIAEGELPPDNPIDDGRHYIYAISRPGSH</sequence>
<evidence type="ECO:0000313" key="4">
    <source>
        <dbReference type="Proteomes" id="UP000733379"/>
    </source>
</evidence>
<organism evidence="3 4">
    <name type="scientific">Nocardia albiluteola</name>
    <dbReference type="NCBI Taxonomy" id="2842303"/>
    <lineage>
        <taxon>Bacteria</taxon>
        <taxon>Bacillati</taxon>
        <taxon>Actinomycetota</taxon>
        <taxon>Actinomycetes</taxon>
        <taxon>Mycobacteriales</taxon>
        <taxon>Nocardiaceae</taxon>
        <taxon>Nocardia</taxon>
    </lineage>
</organism>
<dbReference type="PANTHER" id="PTHR31438:SF1">
    <property type="entry name" value="LYSINE N-ACYLTRANSFERASE C17G9.06C-RELATED"/>
    <property type="match status" value="1"/>
</dbReference>
<feature type="domain" description="N-acetyltransferase" evidence="2">
    <location>
        <begin position="1"/>
        <end position="171"/>
    </location>
</feature>
<evidence type="ECO:0000259" key="2">
    <source>
        <dbReference type="PROSITE" id="PS51186"/>
    </source>
</evidence>
<proteinExistence type="predicted"/>
<keyword evidence="4" id="KW-1185">Reference proteome</keyword>
<accession>A0ABS6AVF8</accession>
<dbReference type="Pfam" id="PF13523">
    <property type="entry name" value="Acetyltransf_8"/>
    <property type="match status" value="1"/>
</dbReference>
<gene>
    <name evidence="3" type="ORF">KO481_10860</name>
</gene>
<comment type="caution">
    <text evidence="3">The sequence shown here is derived from an EMBL/GenBank/DDBJ whole genome shotgun (WGS) entry which is preliminary data.</text>
</comment>
<protein>
    <submittedName>
        <fullName evidence="3">Acetyltransferase</fullName>
    </submittedName>
</protein>
<evidence type="ECO:0000313" key="3">
    <source>
        <dbReference type="EMBL" id="MBU3062022.1"/>
    </source>
</evidence>
<keyword evidence="1" id="KW-0046">Antibiotic resistance</keyword>
<evidence type="ECO:0000256" key="1">
    <source>
        <dbReference type="ARBA" id="ARBA00023251"/>
    </source>
</evidence>
<dbReference type="EMBL" id="JAHKNI010000003">
    <property type="protein sequence ID" value="MBU3062022.1"/>
    <property type="molecule type" value="Genomic_DNA"/>
</dbReference>
<dbReference type="Gene3D" id="3.40.630.30">
    <property type="match status" value="1"/>
</dbReference>